<feature type="chain" id="PRO_5015481882" evidence="1">
    <location>
        <begin position="25"/>
        <end position="406"/>
    </location>
</feature>
<keyword evidence="3" id="KW-1185">Reference proteome</keyword>
<dbReference type="SUPFAM" id="SSF51905">
    <property type="entry name" value="FAD/NAD(P)-binding domain"/>
    <property type="match status" value="1"/>
</dbReference>
<sequence>MIYTSLRTKCLSILLLLTSAVVHSQTLKPGVLVVGASPSGIAAAIQAAHSGVKTILIDEGSIASVELSQKDREDAYGIPKELLDKIEKLQKYPVKSNQTLLPEYLGTVLKGWTDTIKNLTVIRNSSISSVKKAGKDWEIRIPNNTIKTDIVVDATIGRKIADLVGLRDPANSGDSSTYAYQLYRTSVAVPLKSSKVPATIPLKFFLSSFKNFVYATPDTNADQYTYASGQAAGAIAAYCAFFKTTTDKLNVRLIQSELMTYKSRLMKFADIAALDSNVLAFQKLALTGIVKGGESENRFYFHPDSSISTDDIREPVKEYYSRSQIWFLDNKAEKITMEQLLSLIKFTAQRGAELNKEVEQGWKTSFKLPDSFDLRRPVSRREFTVLFDRYLRPFDVSVDQNGRLKR</sequence>
<name>A0A2T0U7T4_9SPHI</name>
<dbReference type="AlphaFoldDB" id="A0A2T0U7T4"/>
<dbReference type="Pfam" id="PF12831">
    <property type="entry name" value="FAD_oxidored"/>
    <property type="match status" value="1"/>
</dbReference>
<reference evidence="2 3" key="1">
    <citation type="submission" date="2018-03" db="EMBL/GenBank/DDBJ databases">
        <title>Genomic Encyclopedia of Type Strains, Phase III (KMG-III): the genomes of soil and plant-associated and newly described type strains.</title>
        <authorList>
            <person name="Whitman W."/>
        </authorList>
    </citation>
    <scope>NUCLEOTIDE SEQUENCE [LARGE SCALE GENOMIC DNA]</scope>
    <source>
        <strain evidence="2 3">CGMCC 1.9313</strain>
    </source>
</reference>
<gene>
    <name evidence="2" type="ORF">B0I27_103446</name>
</gene>
<dbReference type="Proteomes" id="UP000238034">
    <property type="component" value="Unassembled WGS sequence"/>
</dbReference>
<comment type="caution">
    <text evidence="2">The sequence shown here is derived from an EMBL/GenBank/DDBJ whole genome shotgun (WGS) entry which is preliminary data.</text>
</comment>
<dbReference type="Gene3D" id="3.50.50.60">
    <property type="entry name" value="FAD/NAD(P)-binding domain"/>
    <property type="match status" value="1"/>
</dbReference>
<dbReference type="EMBL" id="PVTH01000003">
    <property type="protein sequence ID" value="PRY53973.1"/>
    <property type="molecule type" value="Genomic_DNA"/>
</dbReference>
<protein>
    <submittedName>
        <fullName evidence="2">FAD dependent oxidoreductase</fullName>
    </submittedName>
</protein>
<keyword evidence="1" id="KW-0732">Signal</keyword>
<feature type="signal peptide" evidence="1">
    <location>
        <begin position="1"/>
        <end position="24"/>
    </location>
</feature>
<evidence type="ECO:0000313" key="3">
    <source>
        <dbReference type="Proteomes" id="UP000238034"/>
    </source>
</evidence>
<proteinExistence type="predicted"/>
<accession>A0A2T0U7T4</accession>
<dbReference type="RefSeq" id="WP_181276705.1">
    <property type="nucleotide sequence ID" value="NZ_PVTH01000003.1"/>
</dbReference>
<dbReference type="InterPro" id="IPR036188">
    <property type="entry name" value="FAD/NAD-bd_sf"/>
</dbReference>
<evidence type="ECO:0000256" key="1">
    <source>
        <dbReference type="SAM" id="SignalP"/>
    </source>
</evidence>
<evidence type="ECO:0000313" key="2">
    <source>
        <dbReference type="EMBL" id="PRY53973.1"/>
    </source>
</evidence>
<organism evidence="2 3">
    <name type="scientific">Arcticibacter pallidicorallinus</name>
    <dbReference type="NCBI Taxonomy" id="1259464"/>
    <lineage>
        <taxon>Bacteria</taxon>
        <taxon>Pseudomonadati</taxon>
        <taxon>Bacteroidota</taxon>
        <taxon>Sphingobacteriia</taxon>
        <taxon>Sphingobacteriales</taxon>
        <taxon>Sphingobacteriaceae</taxon>
        <taxon>Arcticibacter</taxon>
    </lineage>
</organism>